<name>A0A0K0GQT9_XANOP</name>
<proteinExistence type="predicted"/>
<organism evidence="1 2">
    <name type="scientific">Xanthomonas oryzae pv. oryzae (strain PXO99A)</name>
    <dbReference type="NCBI Taxonomy" id="360094"/>
    <lineage>
        <taxon>Bacteria</taxon>
        <taxon>Pseudomonadati</taxon>
        <taxon>Pseudomonadota</taxon>
        <taxon>Gammaproteobacteria</taxon>
        <taxon>Lysobacterales</taxon>
        <taxon>Lysobacteraceae</taxon>
        <taxon>Xanthomonas</taxon>
    </lineage>
</organism>
<gene>
    <name evidence="1" type="ordered locus">PXO_03297</name>
</gene>
<dbReference type="KEGG" id="xop:PXO_03297"/>
<accession>A0A0K0GQT9</accession>
<dbReference type="HOGENOM" id="CLU_2793050_0_0_6"/>
<dbReference type="Proteomes" id="UP000001740">
    <property type="component" value="Chromosome"/>
</dbReference>
<reference evidence="1 2" key="1">
    <citation type="journal article" date="2008" name="BMC Genomics">
        <title>Genome sequence and rapid evolution of the rice pathogen Xanthomonas oryzae pv. oryzae PXO99A.</title>
        <authorList>
            <person name="Salzberg S.L."/>
            <person name="Sommer D.D."/>
            <person name="Schatz M.C."/>
            <person name="Phillippy A.M."/>
            <person name="Rabinowicz P.D."/>
            <person name="Tsuge S."/>
            <person name="Furutani A."/>
            <person name="Ochiai H."/>
            <person name="Delcher A.L."/>
            <person name="Kelley D."/>
            <person name="Madupu R."/>
            <person name="Puiu D."/>
            <person name="Radune D."/>
            <person name="Shumway M."/>
            <person name="Trapnell C."/>
            <person name="Aparna G."/>
            <person name="Jha G."/>
            <person name="Pandey A."/>
            <person name="Patil P.B."/>
            <person name="Ishihara H."/>
            <person name="Meyer D.F."/>
            <person name="Szurek B."/>
            <person name="Verdier V."/>
            <person name="Koebnik R."/>
            <person name="Dow J.M."/>
            <person name="Ryan R.P."/>
            <person name="Hirata H."/>
            <person name="Tsuyumu S."/>
            <person name="Won Lee S."/>
            <person name="Seo Y.S."/>
            <person name="Sriariyanum M."/>
            <person name="Ronald P.C."/>
            <person name="Sonti R.V."/>
            <person name="Van Sluys M.A."/>
            <person name="Leach J.E."/>
            <person name="White F.F."/>
            <person name="Bogdanove A.J."/>
        </authorList>
    </citation>
    <scope>NUCLEOTIDE SEQUENCE [LARGE SCALE GENOMIC DNA]</scope>
    <source>
        <strain evidence="1 2">PXO99A</strain>
    </source>
</reference>
<dbReference type="AlphaFoldDB" id="A0A0K0GQT9"/>
<dbReference type="EMBL" id="CP000967">
    <property type="protein sequence ID" value="ACD61516.1"/>
    <property type="molecule type" value="Genomic_DNA"/>
</dbReference>
<evidence type="ECO:0000313" key="2">
    <source>
        <dbReference type="Proteomes" id="UP000001740"/>
    </source>
</evidence>
<sequence>MGCAHLKTPGCCVVGKARQQRRERIDSLKRADVALLRQCVLPGRLRTLPLRHAAPFACSQAFTSARCA</sequence>
<protein>
    <submittedName>
        <fullName evidence="1">Uncharacterized protein</fullName>
    </submittedName>
</protein>
<evidence type="ECO:0000313" key="1">
    <source>
        <dbReference type="EMBL" id="ACD61516.1"/>
    </source>
</evidence>